<evidence type="ECO:0000313" key="3">
    <source>
        <dbReference type="Proteomes" id="UP000622552"/>
    </source>
</evidence>
<keyword evidence="1" id="KW-0472">Membrane</keyword>
<comment type="caution">
    <text evidence="2">The sequence shown here is derived from an EMBL/GenBank/DDBJ whole genome shotgun (WGS) entry which is preliminary data.</text>
</comment>
<dbReference type="EMBL" id="JADOUF010000001">
    <property type="protein sequence ID" value="MBG6139755.1"/>
    <property type="molecule type" value="Genomic_DNA"/>
</dbReference>
<feature type="transmembrane region" description="Helical" evidence="1">
    <location>
        <begin position="257"/>
        <end position="274"/>
    </location>
</feature>
<accession>A0A8J7KIW1</accession>
<keyword evidence="1" id="KW-1133">Transmembrane helix</keyword>
<dbReference type="AlphaFoldDB" id="A0A8J7KIW1"/>
<reference evidence="2" key="1">
    <citation type="submission" date="2020-11" db="EMBL/GenBank/DDBJ databases">
        <title>Sequencing the genomes of 1000 actinobacteria strains.</title>
        <authorList>
            <person name="Klenk H.-P."/>
        </authorList>
    </citation>
    <scope>NUCLEOTIDE SEQUENCE</scope>
    <source>
        <strain evidence="2">DSM 45356</strain>
    </source>
</reference>
<evidence type="ECO:0000313" key="2">
    <source>
        <dbReference type="EMBL" id="MBG6139755.1"/>
    </source>
</evidence>
<evidence type="ECO:0000256" key="1">
    <source>
        <dbReference type="SAM" id="Phobius"/>
    </source>
</evidence>
<name>A0A8J7KIW1_9ACTN</name>
<gene>
    <name evidence="2" type="ORF">IW245_005949</name>
</gene>
<protein>
    <submittedName>
        <fullName evidence="2">Uncharacterized protein</fullName>
    </submittedName>
</protein>
<feature type="transmembrane region" description="Helical" evidence="1">
    <location>
        <begin position="142"/>
        <end position="165"/>
    </location>
</feature>
<feature type="transmembrane region" description="Helical" evidence="1">
    <location>
        <begin position="217"/>
        <end position="237"/>
    </location>
</feature>
<dbReference type="RefSeq" id="WP_197006374.1">
    <property type="nucleotide sequence ID" value="NZ_BONS01000006.1"/>
</dbReference>
<feature type="transmembrane region" description="Helical" evidence="1">
    <location>
        <begin position="185"/>
        <end position="205"/>
    </location>
</feature>
<sequence>MTDQEVVPPLEETPTNWFGRVRRRIREKWLYQRARRIEGRPVISLDSVLGPFDPRFQARVLMPLAAMKDQYLEGQRYLVPDDWQVCRERIEEGIKTARALAEETARPTGDKPDPVETFLAGRAIEVAAEIKSRAQRRVSREYFKGTIIGVFASIVLLVVLYLVIATCFKIFSDGLHGDKKTLVEHALVAVAGGAGGATLSSLIRLRKQEIEDYHASGFVAASIRIMLGWFFAATILFLGKGELFVLFKVPESALAQWFYWGGLGFFAGFNEAWVTDLVTKKTVDGAKDAAKKVTDDLKDFVKR</sequence>
<organism evidence="2 3">
    <name type="scientific">Longispora fulva</name>
    <dbReference type="NCBI Taxonomy" id="619741"/>
    <lineage>
        <taxon>Bacteria</taxon>
        <taxon>Bacillati</taxon>
        <taxon>Actinomycetota</taxon>
        <taxon>Actinomycetes</taxon>
        <taxon>Micromonosporales</taxon>
        <taxon>Micromonosporaceae</taxon>
        <taxon>Longispora</taxon>
    </lineage>
</organism>
<dbReference type="Proteomes" id="UP000622552">
    <property type="component" value="Unassembled WGS sequence"/>
</dbReference>
<keyword evidence="3" id="KW-1185">Reference proteome</keyword>
<keyword evidence="1" id="KW-0812">Transmembrane</keyword>
<proteinExistence type="predicted"/>